<feature type="compositionally biased region" description="Basic residues" evidence="2">
    <location>
        <begin position="163"/>
        <end position="172"/>
    </location>
</feature>
<dbReference type="PANTHER" id="PTHR48075">
    <property type="entry name" value="3-HYDROXYACYL-COA DEHYDROGENASE FAMILY PROTEIN"/>
    <property type="match status" value="1"/>
</dbReference>
<dbReference type="Gene3D" id="1.10.1040.50">
    <property type="match status" value="1"/>
</dbReference>
<feature type="compositionally biased region" description="Polar residues" evidence="2">
    <location>
        <begin position="145"/>
        <end position="154"/>
    </location>
</feature>
<dbReference type="EMBL" id="BNCD01000008">
    <property type="protein sequence ID" value="GHH79263.1"/>
    <property type="molecule type" value="Genomic_DNA"/>
</dbReference>
<feature type="region of interest" description="Disordered" evidence="2">
    <location>
        <begin position="126"/>
        <end position="195"/>
    </location>
</feature>
<name>A0A919G8A7_9ACTN</name>
<keyword evidence="5" id="KW-1185">Reference proteome</keyword>
<dbReference type="GO" id="GO:0006635">
    <property type="term" value="P:fatty acid beta-oxidation"/>
    <property type="evidence" value="ECO:0007669"/>
    <property type="project" value="TreeGrafter"/>
</dbReference>
<dbReference type="SUPFAM" id="SSF48179">
    <property type="entry name" value="6-phosphogluconate dehydrogenase C-terminal domain-like"/>
    <property type="match status" value="1"/>
</dbReference>
<accession>A0A919G8A7</accession>
<dbReference type="Pfam" id="PF02737">
    <property type="entry name" value="3HCDH_N"/>
    <property type="match status" value="1"/>
</dbReference>
<evidence type="ECO:0000256" key="2">
    <source>
        <dbReference type="SAM" id="MobiDB-lite"/>
    </source>
</evidence>
<dbReference type="Proteomes" id="UP000603708">
    <property type="component" value="Unassembled WGS sequence"/>
</dbReference>
<dbReference type="AlphaFoldDB" id="A0A919G8A7"/>
<gene>
    <name evidence="4" type="ORF">GCM10018793_31620</name>
</gene>
<proteinExistence type="inferred from homology"/>
<feature type="domain" description="3-hydroxyacyl-CoA dehydrogenase NAD binding" evidence="3">
    <location>
        <begin position="7"/>
        <end position="73"/>
    </location>
</feature>
<evidence type="ECO:0000259" key="3">
    <source>
        <dbReference type="Pfam" id="PF02737"/>
    </source>
</evidence>
<dbReference type="SUPFAM" id="SSF51735">
    <property type="entry name" value="NAD(P)-binding Rossmann-fold domains"/>
    <property type="match status" value="1"/>
</dbReference>
<protein>
    <recommendedName>
        <fullName evidence="3">3-hydroxyacyl-CoA dehydrogenase NAD binding domain-containing protein</fullName>
    </recommendedName>
</protein>
<comment type="similarity">
    <text evidence="1">Belongs to the 3-hydroxyacyl-CoA dehydrogenase family.</text>
</comment>
<dbReference type="InterPro" id="IPR036291">
    <property type="entry name" value="NAD(P)-bd_dom_sf"/>
</dbReference>
<dbReference type="InterPro" id="IPR008927">
    <property type="entry name" value="6-PGluconate_DH-like_C_sf"/>
</dbReference>
<sequence>MCDIQRVAVVGAGQMGSGIVEVFARAGLDVRPAEATGEALESGRAVPSKSPGTAVEWDKTTTAERDAALGRLLGCARAMGPLKLSDLIGPDTLTATADSMYIEDNGPPCAAPPVLRRMVEAGRLGRKARVFTRTDGGRRRGPSSRLEQSVSQPRPSHGPRSPVRARRGRPVHAVRAAKPMNPSPRRVVHRTERSL</sequence>
<reference evidence="4" key="1">
    <citation type="journal article" date="2014" name="Int. J. Syst. Evol. Microbiol.">
        <title>Complete genome sequence of Corynebacterium casei LMG S-19264T (=DSM 44701T), isolated from a smear-ripened cheese.</title>
        <authorList>
            <consortium name="US DOE Joint Genome Institute (JGI-PGF)"/>
            <person name="Walter F."/>
            <person name="Albersmeier A."/>
            <person name="Kalinowski J."/>
            <person name="Ruckert C."/>
        </authorList>
    </citation>
    <scope>NUCLEOTIDE SEQUENCE</scope>
    <source>
        <strain evidence="4">JCM 5069</strain>
    </source>
</reference>
<dbReference type="PANTHER" id="PTHR48075:SF9">
    <property type="entry name" value="3-HYDROXYBUTYRYL-COA DEHYDROGENASE"/>
    <property type="match status" value="1"/>
</dbReference>
<evidence type="ECO:0000313" key="5">
    <source>
        <dbReference type="Proteomes" id="UP000603708"/>
    </source>
</evidence>
<comment type="caution">
    <text evidence="4">The sequence shown here is derived from an EMBL/GenBank/DDBJ whole genome shotgun (WGS) entry which is preliminary data.</text>
</comment>
<organism evidence="4 5">
    <name type="scientific">Streptomyces sulfonofaciens</name>
    <dbReference type="NCBI Taxonomy" id="68272"/>
    <lineage>
        <taxon>Bacteria</taxon>
        <taxon>Bacillati</taxon>
        <taxon>Actinomycetota</taxon>
        <taxon>Actinomycetes</taxon>
        <taxon>Kitasatosporales</taxon>
        <taxon>Streptomycetaceae</taxon>
        <taxon>Streptomyces</taxon>
    </lineage>
</organism>
<evidence type="ECO:0000313" key="4">
    <source>
        <dbReference type="EMBL" id="GHH79263.1"/>
    </source>
</evidence>
<dbReference type="GO" id="GO:0070403">
    <property type="term" value="F:NAD+ binding"/>
    <property type="evidence" value="ECO:0007669"/>
    <property type="project" value="InterPro"/>
</dbReference>
<evidence type="ECO:0000256" key="1">
    <source>
        <dbReference type="ARBA" id="ARBA00009463"/>
    </source>
</evidence>
<dbReference type="GO" id="GO:0008691">
    <property type="term" value="F:3-hydroxybutyryl-CoA dehydrogenase activity"/>
    <property type="evidence" value="ECO:0007669"/>
    <property type="project" value="TreeGrafter"/>
</dbReference>
<reference evidence="4" key="2">
    <citation type="submission" date="2020-09" db="EMBL/GenBank/DDBJ databases">
        <authorList>
            <person name="Sun Q."/>
            <person name="Ohkuma M."/>
        </authorList>
    </citation>
    <scope>NUCLEOTIDE SEQUENCE</scope>
    <source>
        <strain evidence="4">JCM 5069</strain>
    </source>
</reference>
<dbReference type="InterPro" id="IPR006176">
    <property type="entry name" value="3-OHacyl-CoA_DH_NAD-bd"/>
</dbReference>